<feature type="compositionally biased region" description="Low complexity" evidence="9">
    <location>
        <begin position="3546"/>
        <end position="3560"/>
    </location>
</feature>
<comment type="caution">
    <text evidence="13">The sequence shown here is derived from an EMBL/GenBank/DDBJ whole genome shotgun (WGS) entry which is preliminary data.</text>
</comment>
<feature type="compositionally biased region" description="Polar residues" evidence="9">
    <location>
        <begin position="539"/>
        <end position="553"/>
    </location>
</feature>
<feature type="compositionally biased region" description="Polar residues" evidence="9">
    <location>
        <begin position="3578"/>
        <end position="3588"/>
    </location>
</feature>
<evidence type="ECO:0000259" key="12">
    <source>
        <dbReference type="PROSITE" id="PS50199"/>
    </source>
</evidence>
<evidence type="ECO:0000256" key="8">
    <source>
        <dbReference type="SAM" id="Coils"/>
    </source>
</evidence>
<dbReference type="GO" id="GO:0019948">
    <property type="term" value="F:SUMO activating enzyme activity"/>
    <property type="evidence" value="ECO:0007669"/>
    <property type="project" value="TreeGrafter"/>
</dbReference>
<dbReference type="Pfam" id="PF09358">
    <property type="entry name" value="E1_UFD"/>
    <property type="match status" value="1"/>
</dbReference>
<evidence type="ECO:0000259" key="11">
    <source>
        <dbReference type="PROSITE" id="PS50127"/>
    </source>
</evidence>
<dbReference type="CDD" id="cd23810">
    <property type="entry name" value="UBCc_BIRC6"/>
    <property type="match status" value="1"/>
</dbReference>
<dbReference type="FunFam" id="3.50.50.80:FF:000001">
    <property type="entry name" value="ubiquitin-like modifier-activating enzyme 1"/>
    <property type="match status" value="1"/>
</dbReference>
<comment type="pathway">
    <text evidence="1">Protein modification; protein ubiquitination.</text>
</comment>
<keyword evidence="3" id="KW-0436">Ligase</keyword>
<feature type="coiled-coil region" evidence="8">
    <location>
        <begin position="579"/>
        <end position="622"/>
    </location>
</feature>
<dbReference type="InterPro" id="IPR018075">
    <property type="entry name" value="UBQ-activ_enz_E1"/>
</dbReference>
<protein>
    <submittedName>
        <fullName evidence="13">Uncharacterized protein</fullName>
    </submittedName>
</protein>
<keyword evidence="4" id="KW-0479">Metal-binding</keyword>
<feature type="domain" description="RanBP2-type" evidence="12">
    <location>
        <begin position="625"/>
        <end position="655"/>
    </location>
</feature>
<dbReference type="Pfam" id="PF00179">
    <property type="entry name" value="UQ_con"/>
    <property type="match status" value="1"/>
</dbReference>
<evidence type="ECO:0000256" key="5">
    <source>
        <dbReference type="ARBA" id="ARBA00022771"/>
    </source>
</evidence>
<dbReference type="PROSITE" id="PS01358">
    <property type="entry name" value="ZF_RANBP2_1"/>
    <property type="match status" value="1"/>
</dbReference>
<sequence>MHHSVKEANYSVNQVECEILQQYLGQPQAQSLIQQFAKSSEFNILVTPSGLVVQCCSNTNAIKKYGTLQMSKGTHIWEIIAIYDCGQMQIGVSTVSKPGQEKNYLQSFTASTIRTITVILNIELGEVNFYLNGNHNQKKTLTIEKNATYIPLIQFTPHGKVAALNPFAQHPNLNYPRIKCLPLNLFTLKNEFQIPTLDFAEKLAQIQFKEFNCDSIIKIANNFIYFHNNKIKLLRPKLGKSNIDETQLINIFANRPETPQSLIFIKLIKQHYQLISASFTWKKSLENGQTNQKMIEQFHYYWIQAKEYDNQVFIQIPYILMKQIVLSQLEEFEQDFGRVLRIDEQVESCKILKIIRILLEIDEQLYAMTLNNQIFEKFNSTTSFNLVPRIFSQFHRLHTFLDSNNYPYDIIQLTELGLMKLPGFSNQFRHFTNYRNQIEPITYKNDLFGILPAEKIYSYIDIPLALTINNIPYVDLDDNFQLVKSFNDSIYFTLINEEGLIQVWNGELSLHRCLQYNLRSFEEKVEDQNSLAPLFAEPQQENNASSNIENQDSQSEEAQEVIVPSEELLDQLYNMGFSIEASKQALIETKNKIEEAIEKVIVIEEQKTKEKLQQQSQQKEVKLSKLKPYWTCKECTLLNSNEYIKCQACYSEPPQDAFEKEDIIVIQEQISEQQTDVIEEKNEKVQEDNNEKFRNIFKTSKLSNFIQINLQKPFRHLLFAHNFTTEQQSYLVLNRFFQNIKYLGQFFRSSNEGIYSILSNKTYQQIENFQNLLKLLNEGENSRFIYETLYPVLTQSKEEFEFKDQIILPIDDIITNLYFQDDKLFIQGATKVYECSLFDGESYEPKLQLTQKQEKAAIKQQEIQQEETQEKQQVNIQQQNDIVESLDDLTKLTPEEISDLAKLNEHQDVYFQPISTNPMLLSQKKGESWANIIVDINQKSQNQIELHLSKQQQMMKLLVTGFSDKKSTFKSEGWVSIDGLKPEKDDQLPLTIFSHKGSQFNVQQCISKICFVQQEIFSTVYSKPEFIFKHLHGRLMSFSKFSIASPNKFQNTGVPLGSGLIFIGNNANDFQFCQKFQNFNKENYQLWLQERQKDVRPLKPWEPVAFFELGPNEEQITFNLENPKIGKYILLMTLSAKQTDQVKFEQNPLTLNYFVAYGTVVKENLGEQLIQSQESFEHFKDITLKVNDNVLDKDQCQFREDTYGNYNKYICEIPASLLSNVQNIKIELKESQISFLQITGLKQKDINQNLLQKLPQAYQITNLMHDVSKYHEFNQKLMQLIHNIKASQQQRFSAIKVLCKLFQSIPQFVNICYKDLNILEFIKLNLLSQQQQEESCVQTFFQQFLTIPEFNGQLVKAVKDIINNIFTLSDIIKPTGFIQLLQMLKKYASLDSKEYYPYILSHLKQIAKFIHKVDSGHFNKLNQLQIFLMLTEEQLFSDRYYKLTQFLEDTPLISQVLGEVQKQIEISNKEKVDSDKPNNLIDIDINIKRPLYSIIVFSRQAHYDEYVIDLLCSYDIHQFQLVFNTPQINCRVVRVTLFNGQNNQPILDVTLPDWLLVQLTKYADQHSSNMPKSKLNIMSWNIKAQQVRTLKLQITYSLTAATRTKEENNIAPKELCIIPQFKGQLNQQSEKQVQTELSFTIEGDFVFEKEMSFPNSLKYQKYINQGAIYLDSAKVLGLKQKQIILQIKESNNSHSSHTQIQSQYFRALLVQKQKELKQKLQQNQGKEKLQDTIQIIRKLQLELIQDPNSSLNLSKSLDFLYTYAYELIKILIHADSTCQQWRSDMALREQEGLKMAQLIYKTFVQVNQGPITDLSFQLLNIILSNLNLKYWILFTFAQYQKIDSDANILNTLKVLHIPICQTIMYVSIILSEKQQIKQAQQLIGLVLNKLVDKQFNNKELVDPQIQIKPLGTLRSTSSQDLEIGQVEKLTDECFELTKQKVFSTLFCIMKWTLQNQQQYQIQDIQNLFLKTCNVLMKLNNDELIHFVTEITNPTDPTQSGLFQLLANAIQSSDSNTILNQIKQVIEKLCTQQTYKLIFYFFQIILNAIVKYANENISIFIHPLDSSAWFSFLSFVVGQLLLLQNMNLSQGEQKQNQRKRSVKYQAAQTYQEFSEKLDEGGFVQICNIETVSQMIKFLIEPRKNLLNNETLENSLTYWGLLLNLMSKIPTQLIMEHKIYDQLLSIYLKLDTNKQAVIQFRFIEMTKSILEHTQSTEFNSNLIKQIFQYQGTTLIDGLLNIVASQERKINAQIFKLIFSETAQYLYKYCNIGRHDGVYSCELSLLKKLQFGNKLLQLMKKAECPIKLQILIQEIPQYGELIKKYIHWYMLNKSNIPNVTPATEILGSISKHVRQIFDWLQADQQLATESLIQLFKFQKEFDIVIQEQVNQMTNILSYSLIKHTQEIFEELNELWMITDQVVREIAINGNGFEYLLEKTHLTSTTFEEKSEASEQQPQEEEFANKLLMIESQKQPGQPQQQVKDWQVNKKGVKAKVHVLTLKDELSEDYILEFQLEKSIELKQIKIGFQAYTPEYNDRILGIPDIVVVEVKNKTSDNLWYPIGIMTLIEDEAYTYYSVKVMALNVWRLNAQGTLNQQIKSLVQQPITYIRFIMKKPQITFLEQISQLSFKQYNNIQIGVSFISITGYDSSINRNKQIQTIQEKTASRLLGKMCSQKFRNTLFDISNNQNIIQQIKKSFKNISLALHSNESTLSPLFIGLTKYNPEFGDWVLDQIMDITLEWAHAKLTAEIVLQDKDKQLDRLKKFLNYILNQIKQIGQIAKSQDQFTQLTLLIEALTYAILISSKQNSKEPILLDVEEEDFQNILQAVEVTSQSYEHCNMIIRLFITLIKLPQPYVLNMQLQQTGLSDMTQQLLQKSPLYKLKLLSILVQISNDVVNLIKPHIPKIFEQTIESLKKTDNTTMSDYFFFFDSSANVTELKEFYCANNYHLQVYDNLKVSNPSKTLLKQIDQLTLSHIVNFIGKITLSTSQAISQLASKLIYDIHLLSQIVDINYVENVLIPLLNFEEKVDFTIDIWDKESQIFVGDIRKLSSLHIQEDETNETSGSYELNGFQAKEFTPQYYDALQSAIQKVIKTNSLKKGGRWVKEMELQQGGSYFHKTLSTLQKGPFLILLFGKNNNQNENCIIGLFSTQKCGTLVSEFQHDYYPGEVYPIPENGEQFGFTYEKDRVYHLLNNDRKTFGVGMDHVNGGSFSFLLERINLTFSDDQEVSSVSIGIHDFELLEQKPEEDYYFDDFWMQRMEIWIYQQPQQVSKSTQKPLFSGQQGNQLIETNDTSTFGYGILSNPILQDKYFAKQSVYNYLSATPIYSIPGNCNNTNILQCIYVSNMFLNEQAIKNSTSIQLNGTLIQQQTKPFPTFVVDGLELLGQLNSLTETPLQYSAALRIFEAFQNQDGVKQIILAVQDATKKWQNQELTQIWNSYVSELSAFCSVPQFFSYYLKNKKSMELLFQLLAGTPDQPNSDQKAWKEKEIEAVKFIYDTLSDVFKTHNNQEIRIIAINDNLIQKILDKIAVVSKEKKRVFQEIIAEEEPQQQQQQQQQQNQVQNDKGVDRKPKKKQGVGYGSDQTGQNQKWNTQEYLDKKKVRSEQLKSLLEIIRNFFNYDNWHLNQELSKRINEMIFESALLSLLEAAFRSGSLLEMSKDFDLNLCYLQLTKTLAKHKNLTPLLLRIPSNYIPKQIESIAELLSNLKNIAQIFLSCLKTNELSEKDQISKQIATIILETDTCVQEAIERFECDESDEELEEAKEHELQEILKLPLNEAYRLLLKDLRFDYVSFKGQNQQYLHYYEKQITQAPIPTPAKLIRLAQEFADMSNSLPVEHTNSIFVRADKDRVDVIKALIMGASGTPYAHGAYLFDIYFEDQYPNTPPKMNLSTTGGGKVRFNPNLYACGKVCLSLLGTWRGHASENWDPKLSTILQVLVSTQAIIMSEDVYFNEPGFEGEAGQQDGEMKNEAYSNIVRFGNIQYAMIENIKNPPLGFESIIRRHFYLKRVEIMDEVKKWIQYAEQRQAQYMGLVSDHNSQWCSIFKKSKTQYLEMLKDATAELEKALNSYQHPSIKEISPKLNQRRKKKQQENQVNVPKVTEGILNIEEVDVTYDKAIQEQVLDVSNEQVRDRWSRYIGAMGIEAVKKQANAKVLISGLGSLGVEIAKNVVLSGVGVFAIYDNKVVNEDDLVGQFFLSQSDIGKSRASVCVDKIQQLNNYVRVKVIEKDVQEYITKEQFDIAILTDVYDYNELICWDNLCRTHNIKLIISNANSVYGRIINDFGTEFKVIDKNGEDIADVLIKSISQDGVVELLEGQRSQFADGDHIILLQVQGMQLGDQSINNQLLKIQTISTKKFKILDDISQYSPYISSGIARHVKQTITFSNKPLDTVLNSDDFLDPNLKDSDSIKPLEQSLLHLAYRTLSYTNGDISNLLDSIQKFDKGNLIQQNQKQAKYLEYYLKMFQKTFQLPAFPPLAAYLGGFVSQEIIKALTNKFTPINQAYYFDCIEVLPFEIWDEKGDQQAQMQALDQVQITGKDALAKLMGQDLYQKVKNTQIFMVGCGAIGCELLKNFAMINLSIEGQITITDPDHIETSNLNRQFLFREKHIHKPKSQTAAAAVIQMNPLLKGKLIARMDKVHEQTENIFNDQYFEQLSLVANALDNVQARRYVDRRCVKAKIPLLESGTLGPKGHVQCIIPFQTESYNSMQDPVEEGEIPYCTLKMFPEETFHCIEFARDKFNKLFSLKPKLAQNIIDNQSFNPSNPEEIKQLKSTIKLLQFAPIKLDDCIQWAKNKFQKYFINDIKQLLYTYPTDAKTKDGQPFWKLPKRPPKCLNYDIENLIVVQFISTMAFLRAKQYNLPTPNDWRLEKNRIAVAILGQKMTCKEWIPNDSKKKEIEEQVLKLENKQQKQQEEEQENNIFDDTTKLLAQLQDLRSVGIKLYSQEFEKDCDMNGHIDFIHSLGNLRALNYGLDEMDWITVKLKAGRIVPALATTTAVVSGLQTIELVKVLKKCKLENMKNGFINLAVPIVQLTEPMKAETIKLNEEVNVTLWDRWEVRLGKEITLQSLFQHLKQTYHLEPINVFKQSSVIYMHDLHKGQNLFTQPIFELLDVKTDYVDLVINFVKDEQILKNVPEVRVYFNQ</sequence>
<feature type="coiled-coil region" evidence="8">
    <location>
        <begin position="4884"/>
        <end position="4918"/>
    </location>
</feature>
<dbReference type="GO" id="GO:0005737">
    <property type="term" value="C:cytoplasm"/>
    <property type="evidence" value="ECO:0007669"/>
    <property type="project" value="TreeGrafter"/>
</dbReference>
<comment type="similarity">
    <text evidence="2">Belongs to the ubiquitin-activating E1 family.</text>
</comment>
<dbReference type="InterPro" id="IPR015940">
    <property type="entry name" value="UBA"/>
</dbReference>
<dbReference type="Proteomes" id="UP000692954">
    <property type="component" value="Unassembled WGS sequence"/>
</dbReference>
<evidence type="ECO:0000313" key="14">
    <source>
        <dbReference type="Proteomes" id="UP000692954"/>
    </source>
</evidence>
<evidence type="ECO:0000256" key="1">
    <source>
        <dbReference type="ARBA" id="ARBA00004906"/>
    </source>
</evidence>
<accession>A0A8S1QSX5</accession>
<keyword evidence="6" id="KW-0862">Zinc</keyword>
<evidence type="ECO:0000259" key="10">
    <source>
        <dbReference type="PROSITE" id="PS50030"/>
    </source>
</evidence>
<proteinExistence type="inferred from homology"/>
<dbReference type="SMART" id="SM00212">
    <property type="entry name" value="UBCc"/>
    <property type="match status" value="1"/>
</dbReference>
<dbReference type="PANTHER" id="PTHR10953">
    <property type="entry name" value="UBIQUITIN-ACTIVATING ENZYME E1"/>
    <property type="match status" value="1"/>
</dbReference>
<dbReference type="PANTHER" id="PTHR10953:SF4">
    <property type="entry name" value="UBIQUITIN-ACTIVATING ENZYME E1 C-TERMINAL DOMAIN-CONTAINING PROTEIN"/>
    <property type="match status" value="1"/>
</dbReference>
<feature type="region of interest" description="Disordered" evidence="9">
    <location>
        <begin position="3543"/>
        <end position="3588"/>
    </location>
</feature>
<feature type="domain" description="UBC core" evidence="11">
    <location>
        <begin position="3814"/>
        <end position="3981"/>
    </location>
</feature>
<evidence type="ECO:0000256" key="6">
    <source>
        <dbReference type="ARBA" id="ARBA00022833"/>
    </source>
</evidence>
<dbReference type="InterPro" id="IPR019572">
    <property type="entry name" value="UBA_E1_SCCH"/>
</dbReference>
<dbReference type="GO" id="GO:0016925">
    <property type="term" value="P:protein sumoylation"/>
    <property type="evidence" value="ECO:0007669"/>
    <property type="project" value="TreeGrafter"/>
</dbReference>
<gene>
    <name evidence="13" type="ORF">PSON_ATCC_30995.1.T1140193</name>
</gene>
<dbReference type="FunFam" id="1.10.10.2660:FF:000005">
    <property type="entry name" value="Ubiquitin-activating enzyme E1, putative"/>
    <property type="match status" value="1"/>
</dbReference>
<feature type="region of interest" description="Disordered" evidence="9">
    <location>
        <begin position="538"/>
        <end position="559"/>
    </location>
</feature>
<evidence type="ECO:0000256" key="4">
    <source>
        <dbReference type="ARBA" id="ARBA00022723"/>
    </source>
</evidence>
<dbReference type="SMART" id="SM00985">
    <property type="entry name" value="UBA_e1_C"/>
    <property type="match status" value="1"/>
</dbReference>
<dbReference type="Pfam" id="PF10585">
    <property type="entry name" value="UBA_E1_SCCH"/>
    <property type="match status" value="1"/>
</dbReference>
<dbReference type="OrthoDB" id="293460at2759"/>
<keyword evidence="5 7" id="KW-0863">Zinc-finger</keyword>
<dbReference type="FunFam" id="2.40.30.180:FF:000002">
    <property type="entry name" value="Ubiquitin-activating enzyme E1 2"/>
    <property type="match status" value="1"/>
</dbReference>
<dbReference type="PROSITE" id="PS50030">
    <property type="entry name" value="UBA"/>
    <property type="match status" value="1"/>
</dbReference>
<evidence type="ECO:0000313" key="13">
    <source>
        <dbReference type="EMBL" id="CAD8117727.1"/>
    </source>
</evidence>
<dbReference type="Pfam" id="PF00899">
    <property type="entry name" value="ThiF"/>
    <property type="match status" value="2"/>
</dbReference>
<evidence type="ECO:0000256" key="3">
    <source>
        <dbReference type="ARBA" id="ARBA00022598"/>
    </source>
</evidence>
<evidence type="ECO:0000256" key="9">
    <source>
        <dbReference type="SAM" id="MobiDB-lite"/>
    </source>
</evidence>
<keyword evidence="14" id="KW-1185">Reference proteome</keyword>
<dbReference type="EMBL" id="CAJJDN010000114">
    <property type="protein sequence ID" value="CAD8117727.1"/>
    <property type="molecule type" value="Genomic_DNA"/>
</dbReference>
<dbReference type="NCBIfam" id="TIGR01408">
    <property type="entry name" value="Ube1"/>
    <property type="match status" value="1"/>
</dbReference>
<dbReference type="InterPro" id="IPR018965">
    <property type="entry name" value="Ub-activating_enz_E1_C"/>
</dbReference>
<dbReference type="CDD" id="cd14270">
    <property type="entry name" value="UBA"/>
    <property type="match status" value="1"/>
</dbReference>
<name>A0A8S1QSX5_9CILI</name>
<dbReference type="GO" id="GO:0031510">
    <property type="term" value="C:SUMO activating enzyme complex"/>
    <property type="evidence" value="ECO:0007669"/>
    <property type="project" value="TreeGrafter"/>
</dbReference>
<dbReference type="InterPro" id="IPR000608">
    <property type="entry name" value="UBC"/>
</dbReference>
<dbReference type="InterPro" id="IPR045886">
    <property type="entry name" value="ThiF/MoeB/HesA"/>
</dbReference>
<dbReference type="PROSITE" id="PS50199">
    <property type="entry name" value="ZF_RANBP2_2"/>
    <property type="match status" value="1"/>
</dbReference>
<dbReference type="InterPro" id="IPR001876">
    <property type="entry name" value="Znf_RanBP2"/>
</dbReference>
<evidence type="ECO:0000256" key="7">
    <source>
        <dbReference type="PROSITE-ProRule" id="PRU00322"/>
    </source>
</evidence>
<dbReference type="PROSITE" id="PS50127">
    <property type="entry name" value="UBC_2"/>
    <property type="match status" value="1"/>
</dbReference>
<keyword evidence="8" id="KW-0175">Coiled coil</keyword>
<dbReference type="Pfam" id="PF22562">
    <property type="entry name" value="UBA_7"/>
    <property type="match status" value="1"/>
</dbReference>
<feature type="domain" description="UBA" evidence="10">
    <location>
        <begin position="563"/>
        <end position="603"/>
    </location>
</feature>
<organism evidence="13 14">
    <name type="scientific">Paramecium sonneborni</name>
    <dbReference type="NCBI Taxonomy" id="65129"/>
    <lineage>
        <taxon>Eukaryota</taxon>
        <taxon>Sar</taxon>
        <taxon>Alveolata</taxon>
        <taxon>Ciliophora</taxon>
        <taxon>Intramacronucleata</taxon>
        <taxon>Oligohymenophorea</taxon>
        <taxon>Peniculida</taxon>
        <taxon>Parameciidae</taxon>
        <taxon>Paramecium</taxon>
    </lineage>
</organism>
<dbReference type="GO" id="GO:0008270">
    <property type="term" value="F:zinc ion binding"/>
    <property type="evidence" value="ECO:0007669"/>
    <property type="project" value="UniProtKB-KW"/>
</dbReference>
<reference evidence="13" key="1">
    <citation type="submission" date="2021-01" db="EMBL/GenBank/DDBJ databases">
        <authorList>
            <consortium name="Genoscope - CEA"/>
            <person name="William W."/>
        </authorList>
    </citation>
    <scope>NUCLEOTIDE SEQUENCE</scope>
</reference>
<dbReference type="InterPro" id="IPR000594">
    <property type="entry name" value="ThiF_NAD_FAD-bd"/>
</dbReference>
<evidence type="ECO:0000256" key="2">
    <source>
        <dbReference type="ARBA" id="ARBA00005673"/>
    </source>
</evidence>